<organism evidence="6 7">
    <name type="scientific">Hornefia porci</name>
    <dbReference type="NCBI Taxonomy" id="2652292"/>
    <lineage>
        <taxon>Bacteria</taxon>
        <taxon>Bacillati</taxon>
        <taxon>Bacillota</taxon>
        <taxon>Clostridia</taxon>
        <taxon>Peptostreptococcales</taxon>
        <taxon>Anaerovoracaceae</taxon>
        <taxon>Hornefia</taxon>
    </lineage>
</organism>
<evidence type="ECO:0000313" key="6">
    <source>
        <dbReference type="EMBL" id="OLR55139.1"/>
    </source>
</evidence>
<dbReference type="RefSeq" id="WP_075712139.1">
    <property type="nucleotide sequence ID" value="NZ_MJIE01000001.1"/>
</dbReference>
<keyword evidence="3" id="KW-0238">DNA-binding</keyword>
<dbReference type="SUPFAM" id="SSF46955">
    <property type="entry name" value="Putative DNA-binding domain"/>
    <property type="match status" value="1"/>
</dbReference>
<dbReference type="Pfam" id="PF13411">
    <property type="entry name" value="MerR_1"/>
    <property type="match status" value="1"/>
</dbReference>
<reference evidence="6 7" key="1">
    <citation type="journal article" date="2016" name="Appl. Environ. Microbiol.">
        <title>Function and Phylogeny of Bacterial Butyryl Coenzyme A:Acetate Transferases and Their Diversity in the Proximal Colon of Swine.</title>
        <authorList>
            <person name="Trachsel J."/>
            <person name="Bayles D.O."/>
            <person name="Looft T."/>
            <person name="Levine U.Y."/>
            <person name="Allen H.K."/>
        </authorList>
    </citation>
    <scope>NUCLEOTIDE SEQUENCE [LARGE SCALE GENOMIC DNA]</scope>
    <source>
        <strain evidence="6 7">68-3-10</strain>
    </source>
</reference>
<gene>
    <name evidence="6" type="ORF">BHK98_03105</name>
</gene>
<evidence type="ECO:0000259" key="5">
    <source>
        <dbReference type="PROSITE" id="PS50937"/>
    </source>
</evidence>
<dbReference type="InterPro" id="IPR000551">
    <property type="entry name" value="MerR-type_HTH_dom"/>
</dbReference>
<dbReference type="AlphaFoldDB" id="A0A1Q9JG24"/>
<dbReference type="Proteomes" id="UP000187404">
    <property type="component" value="Unassembled WGS sequence"/>
</dbReference>
<dbReference type="Gene3D" id="3.20.80.10">
    <property type="entry name" value="Regulatory factor, effector binding domain"/>
    <property type="match status" value="1"/>
</dbReference>
<dbReference type="InterPro" id="IPR047057">
    <property type="entry name" value="MerR_fam"/>
</dbReference>
<protein>
    <submittedName>
        <fullName evidence="6">MerR family transcriptional regulator</fullName>
    </submittedName>
</protein>
<keyword evidence="2" id="KW-0805">Transcription regulation</keyword>
<dbReference type="InterPro" id="IPR011256">
    <property type="entry name" value="Reg_factor_effector_dom_sf"/>
</dbReference>
<keyword evidence="1" id="KW-0678">Repressor</keyword>
<accession>A0A1Q9JG24</accession>
<dbReference type="InterPro" id="IPR009061">
    <property type="entry name" value="DNA-bd_dom_put_sf"/>
</dbReference>
<feature type="domain" description="HTH merR-type" evidence="5">
    <location>
        <begin position="7"/>
        <end position="76"/>
    </location>
</feature>
<keyword evidence="4" id="KW-0804">Transcription</keyword>
<dbReference type="Pfam" id="PF06445">
    <property type="entry name" value="GyrI-like"/>
    <property type="match status" value="1"/>
</dbReference>
<name>A0A1Q9JG24_9FIRM</name>
<dbReference type="GO" id="GO:0003700">
    <property type="term" value="F:DNA-binding transcription factor activity"/>
    <property type="evidence" value="ECO:0007669"/>
    <property type="project" value="InterPro"/>
</dbReference>
<dbReference type="Gene3D" id="1.10.1660.10">
    <property type="match status" value="1"/>
</dbReference>
<dbReference type="PROSITE" id="PS50937">
    <property type="entry name" value="HTH_MERR_2"/>
    <property type="match status" value="1"/>
</dbReference>
<evidence type="ECO:0000256" key="4">
    <source>
        <dbReference type="ARBA" id="ARBA00023163"/>
    </source>
</evidence>
<proteinExistence type="predicted"/>
<sequence>METIKEFYSIGEVSRLCNVSRKAMRFYDEIGLIHPDKIGSNNYRFYSREALLNLTILKYYKQMGFKLEEMRSLMGTEEYQEIEHGFLRKIGELEEEQVSIEGQLTSVRDWYSLLLEAQTVILNDAREVSVKYIEPDEFGFMDQDYIGDPKEAVINLEWTEFLDQIAVEITGPVMIEFPSYKDRIDNRCTRMRLLQKMIRPRHKEYLVQMGGCMMLSCYHIGPHDTIADTYHKMENWAQSHGYLLGDSSWERYVTDYWTTKNTEMFVTEIRLEVHR</sequence>
<evidence type="ECO:0000256" key="1">
    <source>
        <dbReference type="ARBA" id="ARBA00022491"/>
    </source>
</evidence>
<dbReference type="InterPro" id="IPR029442">
    <property type="entry name" value="GyrI-like"/>
</dbReference>
<dbReference type="EMBL" id="MJIE01000001">
    <property type="protein sequence ID" value="OLR55139.1"/>
    <property type="molecule type" value="Genomic_DNA"/>
</dbReference>
<evidence type="ECO:0000256" key="2">
    <source>
        <dbReference type="ARBA" id="ARBA00023015"/>
    </source>
</evidence>
<dbReference type="OrthoDB" id="9773308at2"/>
<dbReference type="GO" id="GO:0003677">
    <property type="term" value="F:DNA binding"/>
    <property type="evidence" value="ECO:0007669"/>
    <property type="project" value="UniProtKB-KW"/>
</dbReference>
<keyword evidence="7" id="KW-1185">Reference proteome</keyword>
<dbReference type="SMART" id="SM00422">
    <property type="entry name" value="HTH_MERR"/>
    <property type="match status" value="1"/>
</dbReference>
<dbReference type="PANTHER" id="PTHR30204">
    <property type="entry name" value="REDOX-CYCLING DRUG-SENSING TRANSCRIPTIONAL ACTIVATOR SOXR"/>
    <property type="match status" value="1"/>
</dbReference>
<dbReference type="PROSITE" id="PS00552">
    <property type="entry name" value="HTH_MERR_1"/>
    <property type="match status" value="1"/>
</dbReference>
<dbReference type="STRING" id="1261640.BHK98_03105"/>
<comment type="caution">
    <text evidence="6">The sequence shown here is derived from an EMBL/GenBank/DDBJ whole genome shotgun (WGS) entry which is preliminary data.</text>
</comment>
<evidence type="ECO:0000313" key="7">
    <source>
        <dbReference type="Proteomes" id="UP000187404"/>
    </source>
</evidence>
<dbReference type="PANTHER" id="PTHR30204:SF69">
    <property type="entry name" value="MERR-FAMILY TRANSCRIPTIONAL REGULATOR"/>
    <property type="match status" value="1"/>
</dbReference>
<dbReference type="SUPFAM" id="SSF55136">
    <property type="entry name" value="Probable bacterial effector-binding domain"/>
    <property type="match status" value="1"/>
</dbReference>
<evidence type="ECO:0000256" key="3">
    <source>
        <dbReference type="ARBA" id="ARBA00023125"/>
    </source>
</evidence>